<gene>
    <name evidence="1" type="primary">OEC25b</name>
</gene>
<organism evidence="1">
    <name type="scientific">Golovinomyces orontii</name>
    <dbReference type="NCBI Taxonomy" id="62715"/>
    <lineage>
        <taxon>Eukaryota</taxon>
        <taxon>Fungi</taxon>
        <taxon>Dikarya</taxon>
        <taxon>Ascomycota</taxon>
        <taxon>Pezizomycotina</taxon>
        <taxon>Leotiomycetes</taxon>
        <taxon>Erysiphales</taxon>
        <taxon>Erysiphaceae</taxon>
        <taxon>Golovinomyces</taxon>
    </lineage>
</organism>
<dbReference type="AlphaFoldDB" id="A0A088QCQ8"/>
<evidence type="ECO:0000313" key="1">
    <source>
        <dbReference type="EMBL" id="AIN81182.1"/>
    </source>
</evidence>
<name>A0A088QCQ8_9PEZI</name>
<reference evidence="1" key="1">
    <citation type="journal article" date="2014" name="Cell Host Microbe">
        <title>Convergent targeting of a common host protein-network by pathogen effectors from three kingdoms of life.</title>
        <authorList>
            <person name="Wessling R."/>
            <person name="Epple P.M."/>
            <person name="Altmann S."/>
            <person name="He Y."/>
            <person name="Yang L."/>
            <person name="McDonald N."/>
            <person name="Wiley K."/>
            <person name="Bader K.C."/>
            <person name="Glaesser C."/>
            <person name="Mukhtar M.S."/>
            <person name="Haigis S."/>
            <person name="Ghamsari L."/>
            <person name="Stephens A.E."/>
            <person name="Ecker J.R."/>
            <person name="Vidal M."/>
            <person name="Jones J.D.G."/>
            <person name="Mayer K.F.X."/>
            <person name="Ver Loren van Themaat E."/>
            <person name="Schulze-Lefert P."/>
            <person name="Dangl J.L."/>
            <person name="Panstruga R."/>
            <person name="Braun P."/>
        </authorList>
    </citation>
    <scope>NUCLEOTIDE SEQUENCE</scope>
</reference>
<feature type="non-terminal residue" evidence="1">
    <location>
        <position position="1"/>
    </location>
</feature>
<dbReference type="EMBL" id="KM220839">
    <property type="protein sequence ID" value="AIN81182.1"/>
    <property type="molecule type" value="mRNA"/>
</dbReference>
<dbReference type="IntAct" id="A0A088QCQ8">
    <property type="interactions" value="1"/>
</dbReference>
<protein>
    <submittedName>
        <fullName evidence="1">Effector protein OEC25b</fullName>
    </submittedName>
</protein>
<sequence length="148" mass="16475">MANNPLNIYNAVFSAICESQDENADKTRVNGISGSRIPDITFTRKEINNAAIGVCITLNKILGCTGFRFCRIGKKSTGIPEAYKGKGFYKTNESQLYLSHISPLNQPDNKDYRVVVRWKTEARECGGAGVVKKTGEEYLKCPHRKPKT</sequence>
<proteinExistence type="evidence at transcript level"/>
<accession>A0A088QCQ8</accession>